<dbReference type="Pfam" id="PF01545">
    <property type="entry name" value="Cation_efflux"/>
    <property type="match status" value="1"/>
</dbReference>
<dbReference type="Gene3D" id="1.20.1510.10">
    <property type="entry name" value="Cation efflux protein transmembrane domain"/>
    <property type="match status" value="1"/>
</dbReference>
<dbReference type="eggNOG" id="COG0053">
    <property type="taxonomic scope" value="Bacteria"/>
</dbReference>
<evidence type="ECO:0000313" key="11">
    <source>
        <dbReference type="Proteomes" id="UP000002077"/>
    </source>
</evidence>
<dbReference type="HOGENOM" id="CLU_013430_3_0_11"/>
<feature type="domain" description="Cation efflux protein cytoplasmic" evidence="9">
    <location>
        <begin position="249"/>
        <end position="326"/>
    </location>
</feature>
<evidence type="ECO:0000313" key="10">
    <source>
        <dbReference type="EMBL" id="ACP32547.1"/>
    </source>
</evidence>
<dbReference type="PANTHER" id="PTHR43840">
    <property type="entry name" value="MITOCHONDRIAL METAL TRANSPORTER 1-RELATED"/>
    <property type="match status" value="1"/>
</dbReference>
<comment type="subcellular location">
    <subcellularLocation>
        <location evidence="1">Membrane</location>
        <topology evidence="1">Multi-pass membrane protein</topology>
    </subcellularLocation>
</comment>
<reference evidence="10 11" key="1">
    <citation type="journal article" date="2010" name="BMC Genomics">
        <title>Complete genome sequence and lifestyle of black-pigmented Corynebacterium aurimucosum ATCC 700975 (formerly C. nigricans CN-1) isolated from a vaginal swab of a woman with spontaneous abortion.</title>
        <authorList>
            <person name="Trost E."/>
            <person name="Gotker S."/>
            <person name="Schneider J."/>
            <person name="Schneiker-Bekel S."/>
            <person name="Szczepanowski R."/>
            <person name="Tilker A."/>
            <person name="Viehoever P."/>
            <person name="Arnold W."/>
            <person name="Bekel T."/>
            <person name="Blom J."/>
            <person name="Gartemann K.H."/>
            <person name="Linke B."/>
            <person name="Goesmann A."/>
            <person name="Puhler A."/>
            <person name="Shukla S.K."/>
            <person name="Tauch A."/>
        </authorList>
    </citation>
    <scope>NUCLEOTIDE SEQUENCE [LARGE SCALE GENOMIC DNA]</scope>
    <source>
        <strain evidence="11">ATCC 700975 / DSM 44827 / CIP 107346 / CN-1</strain>
    </source>
</reference>
<evidence type="ECO:0000259" key="9">
    <source>
        <dbReference type="Pfam" id="PF16916"/>
    </source>
</evidence>
<dbReference type="InterPro" id="IPR002524">
    <property type="entry name" value="Cation_efflux"/>
</dbReference>
<dbReference type="EMBL" id="CP001601">
    <property type="protein sequence ID" value="ACP32547.1"/>
    <property type="molecule type" value="Genomic_DNA"/>
</dbReference>
<accession>C3PFE3</accession>
<dbReference type="Gene3D" id="3.30.70.1350">
    <property type="entry name" value="Cation efflux protein, cytoplasmic domain"/>
    <property type="match status" value="1"/>
</dbReference>
<dbReference type="PANTHER" id="PTHR43840:SF15">
    <property type="entry name" value="MITOCHONDRIAL METAL TRANSPORTER 1-RELATED"/>
    <property type="match status" value="1"/>
</dbReference>
<protein>
    <submittedName>
        <fullName evidence="10">Cation-efflux pump</fullName>
    </submittedName>
</protein>
<dbReference type="GO" id="GO:0005886">
    <property type="term" value="C:plasma membrane"/>
    <property type="evidence" value="ECO:0007669"/>
    <property type="project" value="TreeGrafter"/>
</dbReference>
<feature type="domain" description="Cation efflux protein transmembrane" evidence="8">
    <location>
        <begin position="51"/>
        <end position="244"/>
    </location>
</feature>
<dbReference type="GO" id="GO:0015086">
    <property type="term" value="F:cadmium ion transmembrane transporter activity"/>
    <property type="evidence" value="ECO:0007669"/>
    <property type="project" value="TreeGrafter"/>
</dbReference>
<dbReference type="SUPFAM" id="SSF161111">
    <property type="entry name" value="Cation efflux protein transmembrane domain-like"/>
    <property type="match status" value="1"/>
</dbReference>
<feature type="transmembrane region" description="Helical" evidence="7">
    <location>
        <begin position="52"/>
        <end position="77"/>
    </location>
</feature>
<dbReference type="InterPro" id="IPR050291">
    <property type="entry name" value="CDF_Transporter"/>
</dbReference>
<evidence type="ECO:0000256" key="3">
    <source>
        <dbReference type="ARBA" id="ARBA00022448"/>
    </source>
</evidence>
<dbReference type="GO" id="GO:0015093">
    <property type="term" value="F:ferrous iron transmembrane transporter activity"/>
    <property type="evidence" value="ECO:0007669"/>
    <property type="project" value="TreeGrafter"/>
</dbReference>
<dbReference type="AlphaFoldDB" id="C3PFE3"/>
<keyword evidence="3" id="KW-0813">Transport</keyword>
<keyword evidence="5 7" id="KW-1133">Transmembrane helix</keyword>
<evidence type="ECO:0000256" key="1">
    <source>
        <dbReference type="ARBA" id="ARBA00004141"/>
    </source>
</evidence>
<evidence type="ECO:0000259" key="8">
    <source>
        <dbReference type="Pfam" id="PF01545"/>
    </source>
</evidence>
<proteinExistence type="inferred from homology"/>
<name>C3PFE3_CORA7</name>
<comment type="similarity">
    <text evidence="2">Belongs to the cation diffusion facilitator (CDF) transporter (TC 2.A.4) family.</text>
</comment>
<feature type="transmembrane region" description="Helical" evidence="7">
    <location>
        <begin position="194"/>
        <end position="213"/>
    </location>
</feature>
<dbReference type="GO" id="GO:0015341">
    <property type="term" value="F:zinc efflux antiporter activity"/>
    <property type="evidence" value="ECO:0007669"/>
    <property type="project" value="TreeGrafter"/>
</dbReference>
<dbReference type="InterPro" id="IPR058533">
    <property type="entry name" value="Cation_efflux_TM"/>
</dbReference>
<evidence type="ECO:0000256" key="7">
    <source>
        <dbReference type="SAM" id="Phobius"/>
    </source>
</evidence>
<dbReference type="InterPro" id="IPR027469">
    <property type="entry name" value="Cation_efflux_TMD_sf"/>
</dbReference>
<feature type="transmembrane region" description="Helical" evidence="7">
    <location>
        <begin position="121"/>
        <end position="139"/>
    </location>
</feature>
<evidence type="ECO:0000256" key="2">
    <source>
        <dbReference type="ARBA" id="ARBA00008114"/>
    </source>
</evidence>
<dbReference type="STRING" id="548476.cauri_0950"/>
<dbReference type="SUPFAM" id="SSF160240">
    <property type="entry name" value="Cation efflux protein cytoplasmic domain-like"/>
    <property type="match status" value="1"/>
</dbReference>
<sequence length="338" mass="36296">MPGRHTGFSARPASVCTACGVNETFGPHPNRRSFNLSSLSSEQLLLERFMKLSIAAAVVTIVLKVIAAAVTGSVGFLSDALESGVNLVAAVVGFIAIKIAAKPADANHQFGHGKAEYVSALVEGAMIFVAAAMIIYTAIRRLLHPLPLEQPSVGLLLSLIAAVVNLVVGVMLVRAGKQYRSSTLQADGQHLLTDVWTSVGVIVGIGAVALTGWLWLDPVIALAVGINILWTGYKLLKESLSSLLSESLPKEEHAQLDALLNELEDHHQVSFTSRRTVAAGRQRLVYLTMDVPGEWTVLHSHTIADRIEDAIDELFSGAEVFIHVEPAGTVHRRVLRML</sequence>
<organism evidence="10 11">
    <name type="scientific">Corynebacterium aurimucosum (strain ATCC 700975 / DSM 44827 / CIP 107346 / CN-1)</name>
    <name type="common">Corynebacterium nigricans</name>
    <dbReference type="NCBI Taxonomy" id="548476"/>
    <lineage>
        <taxon>Bacteria</taxon>
        <taxon>Bacillati</taxon>
        <taxon>Actinomycetota</taxon>
        <taxon>Actinomycetes</taxon>
        <taxon>Mycobacteriales</taxon>
        <taxon>Corynebacteriaceae</taxon>
        <taxon>Corynebacterium</taxon>
    </lineage>
</organism>
<keyword evidence="6 7" id="KW-0472">Membrane</keyword>
<keyword evidence="11" id="KW-1185">Reference proteome</keyword>
<dbReference type="InterPro" id="IPR036837">
    <property type="entry name" value="Cation_efflux_CTD_sf"/>
</dbReference>
<dbReference type="NCBIfam" id="TIGR01297">
    <property type="entry name" value="CDF"/>
    <property type="match status" value="1"/>
</dbReference>
<evidence type="ECO:0000256" key="5">
    <source>
        <dbReference type="ARBA" id="ARBA00022989"/>
    </source>
</evidence>
<feature type="transmembrane region" description="Helical" evidence="7">
    <location>
        <begin position="83"/>
        <end position="101"/>
    </location>
</feature>
<dbReference type="Pfam" id="PF16916">
    <property type="entry name" value="ZT_dimer"/>
    <property type="match status" value="1"/>
</dbReference>
<dbReference type="GO" id="GO:0006882">
    <property type="term" value="P:intracellular zinc ion homeostasis"/>
    <property type="evidence" value="ECO:0007669"/>
    <property type="project" value="TreeGrafter"/>
</dbReference>
<evidence type="ECO:0000256" key="6">
    <source>
        <dbReference type="ARBA" id="ARBA00023136"/>
    </source>
</evidence>
<keyword evidence="4 7" id="KW-0812">Transmembrane</keyword>
<dbReference type="KEGG" id="car:cauri_0950"/>
<dbReference type="InterPro" id="IPR027470">
    <property type="entry name" value="Cation_efflux_CTD"/>
</dbReference>
<feature type="transmembrane region" description="Helical" evidence="7">
    <location>
        <begin position="151"/>
        <end position="173"/>
    </location>
</feature>
<evidence type="ECO:0000256" key="4">
    <source>
        <dbReference type="ARBA" id="ARBA00022692"/>
    </source>
</evidence>
<gene>
    <name evidence="10" type="ordered locus">cauri_0950</name>
</gene>
<dbReference type="Proteomes" id="UP000002077">
    <property type="component" value="Chromosome"/>
</dbReference>